<evidence type="ECO:0000256" key="1">
    <source>
        <dbReference type="SAM" id="MobiDB-lite"/>
    </source>
</evidence>
<sequence length="100" mass="10809">MRGGHCEAVNVREERRVVASKVTGGPIKSQSLPSPLSAGGRRVSTGDKKGRREWKVADGGSINEPFLQGNRGGGGPRWAMKCPQPVVRRVWGSALECEHF</sequence>
<evidence type="ECO:0000313" key="2">
    <source>
        <dbReference type="EMBL" id="MPC69173.1"/>
    </source>
</evidence>
<gene>
    <name evidence="2" type="ORF">E2C01_063388</name>
</gene>
<dbReference type="EMBL" id="VSRR010028968">
    <property type="protein sequence ID" value="MPC69173.1"/>
    <property type="molecule type" value="Genomic_DNA"/>
</dbReference>
<feature type="region of interest" description="Disordered" evidence="1">
    <location>
        <begin position="20"/>
        <end position="53"/>
    </location>
</feature>
<evidence type="ECO:0000313" key="3">
    <source>
        <dbReference type="Proteomes" id="UP000324222"/>
    </source>
</evidence>
<organism evidence="2 3">
    <name type="scientific">Portunus trituberculatus</name>
    <name type="common">Swimming crab</name>
    <name type="synonym">Neptunus trituberculatus</name>
    <dbReference type="NCBI Taxonomy" id="210409"/>
    <lineage>
        <taxon>Eukaryota</taxon>
        <taxon>Metazoa</taxon>
        <taxon>Ecdysozoa</taxon>
        <taxon>Arthropoda</taxon>
        <taxon>Crustacea</taxon>
        <taxon>Multicrustacea</taxon>
        <taxon>Malacostraca</taxon>
        <taxon>Eumalacostraca</taxon>
        <taxon>Eucarida</taxon>
        <taxon>Decapoda</taxon>
        <taxon>Pleocyemata</taxon>
        <taxon>Brachyura</taxon>
        <taxon>Eubrachyura</taxon>
        <taxon>Portunoidea</taxon>
        <taxon>Portunidae</taxon>
        <taxon>Portuninae</taxon>
        <taxon>Portunus</taxon>
    </lineage>
</organism>
<accession>A0A5B7HG88</accession>
<dbReference type="AlphaFoldDB" id="A0A5B7HG88"/>
<reference evidence="2 3" key="1">
    <citation type="submission" date="2019-05" db="EMBL/GenBank/DDBJ databases">
        <title>Another draft genome of Portunus trituberculatus and its Hox gene families provides insights of decapod evolution.</title>
        <authorList>
            <person name="Jeong J.-H."/>
            <person name="Song I."/>
            <person name="Kim S."/>
            <person name="Choi T."/>
            <person name="Kim D."/>
            <person name="Ryu S."/>
            <person name="Kim W."/>
        </authorList>
    </citation>
    <scope>NUCLEOTIDE SEQUENCE [LARGE SCALE GENOMIC DNA]</scope>
    <source>
        <tissue evidence="2">Muscle</tissue>
    </source>
</reference>
<keyword evidence="3" id="KW-1185">Reference proteome</keyword>
<comment type="caution">
    <text evidence="2">The sequence shown here is derived from an EMBL/GenBank/DDBJ whole genome shotgun (WGS) entry which is preliminary data.</text>
</comment>
<dbReference type="Proteomes" id="UP000324222">
    <property type="component" value="Unassembled WGS sequence"/>
</dbReference>
<protein>
    <submittedName>
        <fullName evidence="2">Uncharacterized protein</fullName>
    </submittedName>
</protein>
<proteinExistence type="predicted"/>
<name>A0A5B7HG88_PORTR</name>
<feature type="compositionally biased region" description="Basic and acidic residues" evidence="1">
    <location>
        <begin position="44"/>
        <end position="53"/>
    </location>
</feature>